<evidence type="ECO:0000313" key="2">
    <source>
        <dbReference type="Proteomes" id="UP000324800"/>
    </source>
</evidence>
<sequence length="10" mass="1027">MGHLLALTGD</sequence>
<accession>A0A5J4UGW7</accession>
<proteinExistence type="predicted"/>
<comment type="caution">
    <text evidence="1">The sequence shown here is derived from an EMBL/GenBank/DDBJ whole genome shotgun (WGS) entry which is preliminary data.</text>
</comment>
<gene>
    <name evidence="1" type="ORF">EZS28_035151</name>
</gene>
<reference evidence="1 2" key="1">
    <citation type="submission" date="2019-03" db="EMBL/GenBank/DDBJ databases">
        <title>Single cell metagenomics reveals metabolic interactions within the superorganism composed of flagellate Streblomastix strix and complex community of Bacteroidetes bacteria on its surface.</title>
        <authorList>
            <person name="Treitli S.C."/>
            <person name="Kolisko M."/>
            <person name="Husnik F."/>
            <person name="Keeling P."/>
            <person name="Hampl V."/>
        </authorList>
    </citation>
    <scope>NUCLEOTIDE SEQUENCE [LARGE SCALE GENOMIC DNA]</scope>
    <source>
        <strain evidence="1">ST1C</strain>
    </source>
</reference>
<feature type="non-terminal residue" evidence="1">
    <location>
        <position position="10"/>
    </location>
</feature>
<dbReference type="Proteomes" id="UP000324800">
    <property type="component" value="Unassembled WGS sequence"/>
</dbReference>
<dbReference type="EMBL" id="SNRW01016485">
    <property type="protein sequence ID" value="KAA6369321.1"/>
    <property type="molecule type" value="Genomic_DNA"/>
</dbReference>
<organism evidence="1 2">
    <name type="scientific">Streblomastix strix</name>
    <dbReference type="NCBI Taxonomy" id="222440"/>
    <lineage>
        <taxon>Eukaryota</taxon>
        <taxon>Metamonada</taxon>
        <taxon>Preaxostyla</taxon>
        <taxon>Oxymonadida</taxon>
        <taxon>Streblomastigidae</taxon>
        <taxon>Streblomastix</taxon>
    </lineage>
</organism>
<name>A0A5J4UGW7_9EUKA</name>
<evidence type="ECO:0000313" key="1">
    <source>
        <dbReference type="EMBL" id="KAA6369321.1"/>
    </source>
</evidence>
<protein>
    <submittedName>
        <fullName evidence="1">Uncharacterized protein</fullName>
    </submittedName>
</protein>